<dbReference type="RefSeq" id="XP_060361543.1">
    <property type="nucleotide sequence ID" value="XM_060503235.1"/>
</dbReference>
<protein>
    <recommendedName>
        <fullName evidence="4">Secreted protein</fullName>
    </recommendedName>
</protein>
<accession>A0AAD8UEJ7</accession>
<comment type="caution">
    <text evidence="2">The sequence shown here is derived from an EMBL/GenBank/DDBJ whole genome shotgun (WGS) entry which is preliminary data.</text>
</comment>
<dbReference type="AlphaFoldDB" id="A0AAD8UEJ7"/>
<keyword evidence="1" id="KW-0732">Signal</keyword>
<keyword evidence="3" id="KW-1185">Reference proteome</keyword>
<dbReference type="GeneID" id="85387134"/>
<name>A0AAD8UEJ7_GLOAC</name>
<evidence type="ECO:0008006" key="4">
    <source>
        <dbReference type="Google" id="ProtNLM"/>
    </source>
</evidence>
<evidence type="ECO:0000313" key="3">
    <source>
        <dbReference type="Proteomes" id="UP001244207"/>
    </source>
</evidence>
<feature type="signal peptide" evidence="1">
    <location>
        <begin position="1"/>
        <end position="23"/>
    </location>
</feature>
<dbReference type="EMBL" id="JAHMHS010000095">
    <property type="protein sequence ID" value="KAK1719459.1"/>
    <property type="molecule type" value="Genomic_DNA"/>
</dbReference>
<evidence type="ECO:0000313" key="2">
    <source>
        <dbReference type="EMBL" id="KAK1719459.1"/>
    </source>
</evidence>
<sequence>MAPKKWPPLPLFIARCLLNVISGSSPTLLLSNLSVELGPWEAYVKWRARIFGPGSVRGDDPRRGPGPRRWRQSQEASLHRNLRAVVHNSLCCYSVTLSYTGNRRSRGGSSGRKSCRQATPMMSNQASCQGCSGFCYTPRHGIHGNWLFPNFLFKSLGCQEVDSGQTTGWSENACGVGGPGGLILAAPGFPHP</sequence>
<dbReference type="Proteomes" id="UP001244207">
    <property type="component" value="Unassembled WGS sequence"/>
</dbReference>
<gene>
    <name evidence="2" type="ORF">BDZ83DRAFT_461116</name>
</gene>
<feature type="chain" id="PRO_5042002002" description="Secreted protein" evidence="1">
    <location>
        <begin position="24"/>
        <end position="192"/>
    </location>
</feature>
<proteinExistence type="predicted"/>
<organism evidence="2 3">
    <name type="scientific">Glomerella acutata</name>
    <name type="common">Colletotrichum acutatum</name>
    <dbReference type="NCBI Taxonomy" id="27357"/>
    <lineage>
        <taxon>Eukaryota</taxon>
        <taxon>Fungi</taxon>
        <taxon>Dikarya</taxon>
        <taxon>Ascomycota</taxon>
        <taxon>Pezizomycotina</taxon>
        <taxon>Sordariomycetes</taxon>
        <taxon>Hypocreomycetidae</taxon>
        <taxon>Glomerellales</taxon>
        <taxon>Glomerellaceae</taxon>
        <taxon>Colletotrichum</taxon>
        <taxon>Colletotrichum acutatum species complex</taxon>
    </lineage>
</organism>
<evidence type="ECO:0000256" key="1">
    <source>
        <dbReference type="SAM" id="SignalP"/>
    </source>
</evidence>
<reference evidence="2" key="1">
    <citation type="submission" date="2021-12" db="EMBL/GenBank/DDBJ databases">
        <title>Comparative genomics, transcriptomics and evolutionary studies reveal genomic signatures of adaptation to plant cell wall in hemibiotrophic fungi.</title>
        <authorList>
            <consortium name="DOE Joint Genome Institute"/>
            <person name="Baroncelli R."/>
            <person name="Diaz J.F."/>
            <person name="Benocci T."/>
            <person name="Peng M."/>
            <person name="Battaglia E."/>
            <person name="Haridas S."/>
            <person name="Andreopoulos W."/>
            <person name="Labutti K."/>
            <person name="Pangilinan J."/>
            <person name="Floch G.L."/>
            <person name="Makela M.R."/>
            <person name="Henrissat B."/>
            <person name="Grigoriev I.V."/>
            <person name="Crouch J.A."/>
            <person name="De Vries R.P."/>
            <person name="Sukno S.A."/>
            <person name="Thon M.R."/>
        </authorList>
    </citation>
    <scope>NUCLEOTIDE SEQUENCE</scope>
    <source>
        <strain evidence="2">CBS 112980</strain>
    </source>
</reference>